<dbReference type="Proteomes" id="UP000805841">
    <property type="component" value="Unassembled WGS sequence"/>
</dbReference>
<dbReference type="Gene3D" id="2.40.160.10">
    <property type="entry name" value="Porin"/>
    <property type="match status" value="1"/>
</dbReference>
<comment type="similarity">
    <text evidence="1">Belongs to the outer membrane porin (Opr) (TC 1.B.25) family.</text>
</comment>
<dbReference type="InterPro" id="IPR023614">
    <property type="entry name" value="Porin_dom_sf"/>
</dbReference>
<protein>
    <submittedName>
        <fullName evidence="4">OprD family porin</fullName>
    </submittedName>
</protein>
<dbReference type="PANTHER" id="PTHR34596">
    <property type="entry name" value="CHITOPORIN"/>
    <property type="match status" value="1"/>
</dbReference>
<evidence type="ECO:0000256" key="2">
    <source>
        <dbReference type="ARBA" id="ARBA00022448"/>
    </source>
</evidence>
<dbReference type="EMBL" id="JAAOCA010000057">
    <property type="protein sequence ID" value="MBD1602216.1"/>
    <property type="molecule type" value="Genomic_DNA"/>
</dbReference>
<dbReference type="InterPro" id="IPR005318">
    <property type="entry name" value="OM_porin_bac"/>
</dbReference>
<accession>A0ABR7Z9H3</accession>
<dbReference type="RefSeq" id="WP_190426877.1">
    <property type="nucleotide sequence ID" value="NZ_JAAOCA010000057.1"/>
</dbReference>
<keyword evidence="3" id="KW-0732">Signal</keyword>
<keyword evidence="2" id="KW-0813">Transport</keyword>
<evidence type="ECO:0000313" key="5">
    <source>
        <dbReference type="Proteomes" id="UP000805841"/>
    </source>
</evidence>
<keyword evidence="5" id="KW-1185">Reference proteome</keyword>
<comment type="caution">
    <text evidence="4">The sequence shown here is derived from an EMBL/GenBank/DDBJ whole genome shotgun (WGS) entry which is preliminary data.</text>
</comment>
<organism evidence="4 5">
    <name type="scientific">Pseudomonas typographi</name>
    <dbReference type="NCBI Taxonomy" id="2715964"/>
    <lineage>
        <taxon>Bacteria</taxon>
        <taxon>Pseudomonadati</taxon>
        <taxon>Pseudomonadota</taxon>
        <taxon>Gammaproteobacteria</taxon>
        <taxon>Pseudomonadales</taxon>
        <taxon>Pseudomonadaceae</taxon>
        <taxon>Pseudomonas</taxon>
    </lineage>
</organism>
<dbReference type="Pfam" id="PF03573">
    <property type="entry name" value="OprD"/>
    <property type="match status" value="1"/>
</dbReference>
<evidence type="ECO:0000313" key="4">
    <source>
        <dbReference type="EMBL" id="MBD1602216.1"/>
    </source>
</evidence>
<evidence type="ECO:0000256" key="1">
    <source>
        <dbReference type="ARBA" id="ARBA00009075"/>
    </source>
</evidence>
<dbReference type="PANTHER" id="PTHR34596:SF2">
    <property type="entry name" value="CHITOPORIN"/>
    <property type="match status" value="1"/>
</dbReference>
<gene>
    <name evidence="4" type="ORF">HAQ05_26405</name>
</gene>
<name>A0ABR7Z9H3_9PSED</name>
<proteinExistence type="inferred from homology"/>
<sequence>MRVIKWMTLSLATSAAVGGQWAQASEQSEASGFLEGSKLNVLERNFYINRDFRSGNSPVDNKGESTPYGEIWANGLIGNFQSGFTQGTVGFGVDAIALMGVTLDSGPGRIGGVYTVPVQDNGKPVDEFSSLGVAAKMRISNTVLKVGDQVMTLPVIATDDTRIVPETARGFFVTSNEIDGLTLHAGKFDSIKGQQYANHDSVGLKEAVFAGGAYDFNKNLNGALYYSNLDDVFRKYYGSLGYNLSTGEDSSLATNFNLYRTQYDSKYTGTGSSEDNTIWSGAVAYSLGAHKFTIAYQKSNGGYLSPTGRPVGYVYGPDGGSSIFLSNSIQYSDFNNKDEASWQLAYNLNFASLGVPGLTFGARFVDGQKIDMGSGSDASERETDLDVKYVMQGGAAKDLSVRVRQAFYRSTDELNGDVNDFRVIVEYPISIL</sequence>
<evidence type="ECO:0000256" key="3">
    <source>
        <dbReference type="ARBA" id="ARBA00022729"/>
    </source>
</evidence>
<reference evidence="4 5" key="1">
    <citation type="journal article" date="2020" name="Insects">
        <title>Bacteria Belonging to Pseudomonas typographi sp. nov. from the Bark Beetle Ips typographus Have Genomic Potential to Aid in the Host Ecology.</title>
        <authorList>
            <person name="Peral-Aranega E."/>
            <person name="Saati-Santamaria Z."/>
            <person name="Kolarik M."/>
            <person name="Rivas R."/>
            <person name="Garcia-Fraile P."/>
        </authorList>
    </citation>
    <scope>NUCLEOTIDE SEQUENCE [LARGE SCALE GENOMIC DNA]</scope>
    <source>
        <strain evidence="4 5">CA3A</strain>
    </source>
</reference>